<evidence type="ECO:0000256" key="1">
    <source>
        <dbReference type="SAM" id="MobiDB-lite"/>
    </source>
</evidence>
<dbReference type="RefSeq" id="XP_016588895.1">
    <property type="nucleotide sequence ID" value="XM_016729351.1"/>
</dbReference>
<comment type="caution">
    <text evidence="2">The sequence shown here is derived from an EMBL/GenBank/DDBJ whole genome shotgun (WGS) entry which is preliminary data.</text>
</comment>
<feature type="region of interest" description="Disordered" evidence="1">
    <location>
        <begin position="1"/>
        <end position="20"/>
    </location>
</feature>
<name>A0A0F2MAV7_SPOSC</name>
<evidence type="ECO:0000313" key="2">
    <source>
        <dbReference type="EMBL" id="KJR86219.1"/>
    </source>
</evidence>
<dbReference type="GeneID" id="27664628"/>
<feature type="compositionally biased region" description="Low complexity" evidence="1">
    <location>
        <begin position="125"/>
        <end position="143"/>
    </location>
</feature>
<reference evidence="2 3" key="2">
    <citation type="journal article" date="2015" name="Eukaryot. Cell">
        <title>Asexual propagation of a virulent clone complex in a human and feline outbreak of sporotrichosis.</title>
        <authorList>
            <person name="Teixeira Mde M."/>
            <person name="Rodrigues A.M."/>
            <person name="Tsui C.K."/>
            <person name="de Almeida L.G."/>
            <person name="Van Diepeningen A.D."/>
            <person name="van den Ende B.G."/>
            <person name="Fernandes G.F."/>
            <person name="Kano R."/>
            <person name="Hamelin R.C."/>
            <person name="Lopes-Bezerra L.M."/>
            <person name="Vasconcelos A.T."/>
            <person name="de Hoog S."/>
            <person name="de Camargo Z.P."/>
            <person name="Felipe M.S."/>
        </authorList>
    </citation>
    <scope>NUCLEOTIDE SEQUENCE [LARGE SCALE GENOMIC DNA]</scope>
    <source>
        <strain evidence="2 3">1099-18</strain>
    </source>
</reference>
<dbReference type="VEuPathDB" id="FungiDB:SPSK_02482"/>
<gene>
    <name evidence="2" type="ORF">SPSK_02482</name>
</gene>
<sequence length="486" mass="52455">MLPSRPYSSLKGMLPKIHHPLPLNEKSRKKLLDTLTTSFRKHLDREHGLGDDHAESAVAAAKKTVTQPSTRAADAPTAATPIGTPSSSPRHRPTDRHLRAILSNPLFTYDQLASRPNLPPSVTRAAPGAAANAPNTPNAPGILTAAAPLSSALAHPSTTNAETAQRDPMDIFDWAVARGLMTTKRAAGCLLAKRREAVQSSHALAKTFMADTGAGLRVLQWLRASGLERDLSFVADTQFTSVLVQFLAAEPAMEAVVWQWIARLQQNQDGPAQVEVRARNAPAYRVGSAAFVLDALVKAKAGGADTLDDAYRTMSQAAADLPAAATASSASTASTAAAVQNTIVWPWFELSWMSTLKAWNLADPSPALYDGFARIMDSDPRPSVLIERAHLDLRHPTKPSPAPAQALLDNDTLLTSVLRHRMPAEPPMGRRPAHAARIVSMGLDTVRHLAFVGQSDEAQRILHRLQRKFGENIEQRQVRAWGTLAT</sequence>
<dbReference type="Proteomes" id="UP000033710">
    <property type="component" value="Unassembled WGS sequence"/>
</dbReference>
<dbReference type="KEGG" id="ssck:SPSK_02482"/>
<reference evidence="2 3" key="1">
    <citation type="journal article" date="2014" name="BMC Genomics">
        <title>Comparative genomics of the major fungal agents of human and animal Sporotrichosis: Sporothrix schenckii and Sporothrix brasiliensis.</title>
        <authorList>
            <person name="Teixeira M.M."/>
            <person name="de Almeida L.G."/>
            <person name="Kubitschek-Barreira P."/>
            <person name="Alves F.L."/>
            <person name="Kioshima E.S."/>
            <person name="Abadio A.K."/>
            <person name="Fernandes L."/>
            <person name="Derengowski L.S."/>
            <person name="Ferreira K.S."/>
            <person name="Souza R.C."/>
            <person name="Ruiz J.C."/>
            <person name="de Andrade N.C."/>
            <person name="Paes H.C."/>
            <person name="Nicola A.M."/>
            <person name="Albuquerque P."/>
            <person name="Gerber A.L."/>
            <person name="Martins V.P."/>
            <person name="Peconick L.D."/>
            <person name="Neto A.V."/>
            <person name="Chaucanez C.B."/>
            <person name="Silva P.A."/>
            <person name="Cunha O.L."/>
            <person name="de Oliveira F.F."/>
            <person name="dos Santos T.C."/>
            <person name="Barros A.L."/>
            <person name="Soares M.A."/>
            <person name="de Oliveira L.M."/>
            <person name="Marini M.M."/>
            <person name="Villalobos-Duno H."/>
            <person name="Cunha M.M."/>
            <person name="de Hoog S."/>
            <person name="da Silveira J.F."/>
            <person name="Henrissat B."/>
            <person name="Nino-Vega G.A."/>
            <person name="Cisalpino P.S."/>
            <person name="Mora-Montes H.M."/>
            <person name="Almeida S.R."/>
            <person name="Stajich J.E."/>
            <person name="Lopes-Bezerra L.M."/>
            <person name="Vasconcelos A.T."/>
            <person name="Felipe M.S."/>
        </authorList>
    </citation>
    <scope>NUCLEOTIDE SEQUENCE [LARGE SCALE GENOMIC DNA]</scope>
    <source>
        <strain evidence="2 3">1099-18</strain>
    </source>
</reference>
<feature type="region of interest" description="Disordered" evidence="1">
    <location>
        <begin position="62"/>
        <end position="95"/>
    </location>
</feature>
<dbReference type="AlphaFoldDB" id="A0A0F2MAV7"/>
<proteinExistence type="predicted"/>
<feature type="region of interest" description="Disordered" evidence="1">
    <location>
        <begin position="112"/>
        <end position="143"/>
    </location>
</feature>
<feature type="compositionally biased region" description="Low complexity" evidence="1">
    <location>
        <begin position="68"/>
        <end position="88"/>
    </location>
</feature>
<dbReference type="EMBL" id="AXCR01000006">
    <property type="protein sequence ID" value="KJR86219.1"/>
    <property type="molecule type" value="Genomic_DNA"/>
</dbReference>
<dbReference type="OrthoDB" id="5424391at2759"/>
<accession>A0A0F2MAV7</accession>
<organism evidence="2 3">
    <name type="scientific">Sporothrix schenckii 1099-18</name>
    <dbReference type="NCBI Taxonomy" id="1397361"/>
    <lineage>
        <taxon>Eukaryota</taxon>
        <taxon>Fungi</taxon>
        <taxon>Dikarya</taxon>
        <taxon>Ascomycota</taxon>
        <taxon>Pezizomycotina</taxon>
        <taxon>Sordariomycetes</taxon>
        <taxon>Sordariomycetidae</taxon>
        <taxon>Ophiostomatales</taxon>
        <taxon>Ophiostomataceae</taxon>
        <taxon>Sporothrix</taxon>
    </lineage>
</organism>
<evidence type="ECO:0000313" key="3">
    <source>
        <dbReference type="Proteomes" id="UP000033710"/>
    </source>
</evidence>
<protein>
    <submittedName>
        <fullName evidence="2">Uncharacterized protein</fullName>
    </submittedName>
</protein>